<feature type="domain" description="Flagellar motor switch protein FliN-like C-terminal" evidence="2">
    <location>
        <begin position="215"/>
        <end position="283"/>
    </location>
</feature>
<dbReference type="OrthoDB" id="7824563at2"/>
<dbReference type="RefSeq" id="WP_136337945.1">
    <property type="nucleotide sequence ID" value="NZ_SSMD01000002.1"/>
</dbReference>
<feature type="region of interest" description="Disordered" evidence="1">
    <location>
        <begin position="309"/>
        <end position="349"/>
    </location>
</feature>
<dbReference type="Pfam" id="PF01052">
    <property type="entry name" value="FliMN_C"/>
    <property type="match status" value="1"/>
</dbReference>
<protein>
    <submittedName>
        <fullName evidence="3">FliM/FliN family flagellar motor switch protein</fullName>
    </submittedName>
</protein>
<name>A0A4S3MCJ6_9RHOB</name>
<dbReference type="EMBL" id="SSMD01000002">
    <property type="protein sequence ID" value="THD75582.1"/>
    <property type="molecule type" value="Genomic_DNA"/>
</dbReference>
<gene>
    <name evidence="3" type="ORF">E7681_03765</name>
</gene>
<comment type="caution">
    <text evidence="3">The sequence shown here is derived from an EMBL/GenBank/DDBJ whole genome shotgun (WGS) entry which is preliminary data.</text>
</comment>
<dbReference type="Gene3D" id="2.30.330.10">
    <property type="entry name" value="SpoA-like"/>
    <property type="match status" value="1"/>
</dbReference>
<dbReference type="Proteomes" id="UP000306113">
    <property type="component" value="Unassembled WGS sequence"/>
</dbReference>
<dbReference type="AlphaFoldDB" id="A0A4S3MCJ6"/>
<organism evidence="3 4">
    <name type="scientific">Thalassobius vesicularis</name>
    <dbReference type="NCBI Taxonomy" id="1294297"/>
    <lineage>
        <taxon>Bacteria</taxon>
        <taxon>Pseudomonadati</taxon>
        <taxon>Pseudomonadota</taxon>
        <taxon>Alphaproteobacteria</taxon>
        <taxon>Rhodobacterales</taxon>
        <taxon>Roseobacteraceae</taxon>
        <taxon>Thalassovita</taxon>
    </lineage>
</organism>
<proteinExistence type="predicted"/>
<dbReference type="InterPro" id="IPR001543">
    <property type="entry name" value="FliN-like_C"/>
</dbReference>
<accession>A0A4S3MCJ6</accession>
<evidence type="ECO:0000313" key="3">
    <source>
        <dbReference type="EMBL" id="THD75582.1"/>
    </source>
</evidence>
<evidence type="ECO:0000256" key="1">
    <source>
        <dbReference type="SAM" id="MobiDB-lite"/>
    </source>
</evidence>
<dbReference type="InterPro" id="IPR036429">
    <property type="entry name" value="SpoA-like_sf"/>
</dbReference>
<keyword evidence="4" id="KW-1185">Reference proteome</keyword>
<dbReference type="SUPFAM" id="SSF101801">
    <property type="entry name" value="Surface presentation of antigens (SPOA)"/>
    <property type="match status" value="1"/>
</dbReference>
<evidence type="ECO:0000313" key="4">
    <source>
        <dbReference type="Proteomes" id="UP000306113"/>
    </source>
</evidence>
<sequence>MSKGNNILRRKAEAAKIGRESRVISPMRALCRSVERAAQLGLNLPLVVVDAQDGSLDRDSLLGQVAAGGLMVSLDQDDGAPGLIVLDLQCLTALVEVQTLGSVKEKPAAARPVTRTDAAVAMPLIDGTLSGFRQLLAESGDVAHLSGFHFGSWVSDLRQLAAQLPDAEYQTYRLNLQIGQSQRTGEVLLALPVPLPPQSAETTEAKPALTIQDGVMDAPATLETILHRQELSLDQIALLKPGDVLTIPLAALSEVRLHTGDRQVVASGVLGKLGGNRAVRLTSFGPPRTVGAPQMAVKLPQLSQVDLSDPALVEPPRPRRAPPAPVAAEKPAPKVEKPKEVQKVIREDPTGTEALLSELGLSDLDAPMNALSLGSLDEEEQGAGTFMKDLPVPVRSK</sequence>
<evidence type="ECO:0000259" key="2">
    <source>
        <dbReference type="Pfam" id="PF01052"/>
    </source>
</evidence>
<feature type="region of interest" description="Disordered" evidence="1">
    <location>
        <begin position="375"/>
        <end position="397"/>
    </location>
</feature>
<keyword evidence="3" id="KW-0969">Cilium</keyword>
<keyword evidence="3" id="KW-0282">Flagellum</keyword>
<reference evidence="3 4" key="1">
    <citation type="submission" date="2019-04" db="EMBL/GenBank/DDBJ databases">
        <title>Draft genome sequence of Youngimonas vesicularis.</title>
        <authorList>
            <person name="Hameed A."/>
        </authorList>
    </citation>
    <scope>NUCLEOTIDE SEQUENCE [LARGE SCALE GENOMIC DNA]</scope>
    <source>
        <strain evidence="3 4">CC-AMW-E</strain>
    </source>
</reference>
<keyword evidence="3" id="KW-0966">Cell projection</keyword>
<feature type="compositionally biased region" description="Basic and acidic residues" evidence="1">
    <location>
        <begin position="331"/>
        <end position="349"/>
    </location>
</feature>